<comment type="function">
    <text evidence="1">Alpha-L-fucosidase is responsible for hydrolyzing the alpha-1,6-linked fucose joined to the reducing-end N-acetylglucosamine of the carbohydrate moieties of glycoproteins.</text>
</comment>
<evidence type="ECO:0000256" key="5">
    <source>
        <dbReference type="ARBA" id="ARBA00022801"/>
    </source>
</evidence>
<dbReference type="PRINTS" id="PR00741">
    <property type="entry name" value="GLHYDRLASE29"/>
</dbReference>
<keyword evidence="5" id="KW-0378">Hydrolase</keyword>
<dbReference type="AlphaFoldDB" id="A0A1G9ISK0"/>
<dbReference type="InterPro" id="IPR000933">
    <property type="entry name" value="Glyco_hydro_29"/>
</dbReference>
<feature type="chain" id="PRO_5011495585" description="alpha-L-fucosidase" evidence="8">
    <location>
        <begin position="24"/>
        <end position="441"/>
    </location>
</feature>
<evidence type="ECO:0000256" key="4">
    <source>
        <dbReference type="ARBA" id="ARBA00022729"/>
    </source>
</evidence>
<keyword evidence="4 8" id="KW-0732">Signal</keyword>
<dbReference type="STRING" id="1075417.SAMN05421823_10599"/>
<evidence type="ECO:0000256" key="2">
    <source>
        <dbReference type="ARBA" id="ARBA00007951"/>
    </source>
</evidence>
<gene>
    <name evidence="10" type="ORF">SAMN05421823_10599</name>
</gene>
<reference evidence="10 11" key="1">
    <citation type="submission" date="2016-10" db="EMBL/GenBank/DDBJ databases">
        <authorList>
            <person name="de Groot N.N."/>
        </authorList>
    </citation>
    <scope>NUCLEOTIDE SEQUENCE [LARGE SCALE GENOMIC DNA]</scope>
    <source>
        <strain evidence="10 11">DSM 25186</strain>
    </source>
</reference>
<sequence length="441" mass="50249">MHFRPFLLGLCLFLSVLSARAQADYQPTAENLQAREWFQDAKYGMFIHWGVYSVVGGGGDRGVAEWLMQQKQISVDDYEQLPHYFNPTAFDAKAWVQLAKDAGMHYITITSKHHDGFAMYDSQVSDYDIVDRTPYGKDVLKLLKDECDRQGIKLFFYHSQLDWHHPGYYPRGRTGQYTGRPDEGNWQHYLDYQNAQLTELLTHYGDVAGIWFDGWWDKAEAPAWKLDETYALIHKLQPQALIGNNHHRAPFPGEDFQMFEKDLPGHNTTGFGSSANDIGTLPRETCETMNGSWGYNLTDDRYKSTKDLVHYLVRAAGYNANFLLNVGPQPNGEIQSEFQDTLRAVGTWLQTYGPTVYGTRGGPVAPKTWGVTTQKDNKVYVHVLDYADRTLLIPDFKGRVKSARLFNSGSKVKYQTNAYGLLLELPQNRTGDLDTVIELTL</sequence>
<dbReference type="SMART" id="SM00812">
    <property type="entry name" value="Alpha_L_fucos"/>
    <property type="match status" value="1"/>
</dbReference>
<protein>
    <recommendedName>
        <fullName evidence="3">alpha-L-fucosidase</fullName>
        <ecNumber evidence="3">3.2.1.51</ecNumber>
    </recommendedName>
</protein>
<dbReference type="InterPro" id="IPR057739">
    <property type="entry name" value="Glyco_hydro_29_N"/>
</dbReference>
<dbReference type="InterPro" id="IPR016286">
    <property type="entry name" value="FUC_metazoa-typ"/>
</dbReference>
<feature type="domain" description="Glycoside hydrolase family 29 N-terminal" evidence="9">
    <location>
        <begin position="16"/>
        <end position="353"/>
    </location>
</feature>
<dbReference type="GO" id="GO:0016139">
    <property type="term" value="P:glycoside catabolic process"/>
    <property type="evidence" value="ECO:0007669"/>
    <property type="project" value="TreeGrafter"/>
</dbReference>
<evidence type="ECO:0000256" key="3">
    <source>
        <dbReference type="ARBA" id="ARBA00012662"/>
    </source>
</evidence>
<dbReference type="GO" id="GO:0006004">
    <property type="term" value="P:fucose metabolic process"/>
    <property type="evidence" value="ECO:0007669"/>
    <property type="project" value="InterPro"/>
</dbReference>
<feature type="signal peptide" evidence="8">
    <location>
        <begin position="1"/>
        <end position="23"/>
    </location>
</feature>
<keyword evidence="11" id="KW-1185">Reference proteome</keyword>
<dbReference type="GO" id="GO:0004560">
    <property type="term" value="F:alpha-L-fucosidase activity"/>
    <property type="evidence" value="ECO:0007669"/>
    <property type="project" value="InterPro"/>
</dbReference>
<dbReference type="EMBL" id="FNFO01000005">
    <property type="protein sequence ID" value="SDL28309.1"/>
    <property type="molecule type" value="Genomic_DNA"/>
</dbReference>
<evidence type="ECO:0000259" key="9">
    <source>
        <dbReference type="Pfam" id="PF01120"/>
    </source>
</evidence>
<dbReference type="PANTHER" id="PTHR10030:SF37">
    <property type="entry name" value="ALPHA-L-FUCOSIDASE-RELATED"/>
    <property type="match status" value="1"/>
</dbReference>
<dbReference type="PIRSF" id="PIRSF001092">
    <property type="entry name" value="Alpha-L-fucosidase"/>
    <property type="match status" value="1"/>
</dbReference>
<evidence type="ECO:0000313" key="11">
    <source>
        <dbReference type="Proteomes" id="UP000198510"/>
    </source>
</evidence>
<evidence type="ECO:0000256" key="7">
    <source>
        <dbReference type="PIRSR" id="PIRSR001092-1"/>
    </source>
</evidence>
<dbReference type="EC" id="3.2.1.51" evidence="3"/>
<dbReference type="Proteomes" id="UP000198510">
    <property type="component" value="Unassembled WGS sequence"/>
</dbReference>
<evidence type="ECO:0000256" key="1">
    <source>
        <dbReference type="ARBA" id="ARBA00004071"/>
    </source>
</evidence>
<dbReference type="OrthoDB" id="107551at2"/>
<dbReference type="InterPro" id="IPR017853">
    <property type="entry name" value="GH"/>
</dbReference>
<proteinExistence type="inferred from homology"/>
<evidence type="ECO:0000313" key="10">
    <source>
        <dbReference type="EMBL" id="SDL28309.1"/>
    </source>
</evidence>
<dbReference type="GO" id="GO:0005764">
    <property type="term" value="C:lysosome"/>
    <property type="evidence" value="ECO:0007669"/>
    <property type="project" value="TreeGrafter"/>
</dbReference>
<organism evidence="10 11">
    <name type="scientific">Catalinimonas alkaloidigena</name>
    <dbReference type="NCBI Taxonomy" id="1075417"/>
    <lineage>
        <taxon>Bacteria</taxon>
        <taxon>Pseudomonadati</taxon>
        <taxon>Bacteroidota</taxon>
        <taxon>Cytophagia</taxon>
        <taxon>Cytophagales</taxon>
        <taxon>Catalimonadaceae</taxon>
        <taxon>Catalinimonas</taxon>
    </lineage>
</organism>
<feature type="site" description="May be important for catalysis" evidence="7">
    <location>
        <position position="286"/>
    </location>
</feature>
<comment type="similarity">
    <text evidence="2">Belongs to the glycosyl hydrolase 29 family.</text>
</comment>
<evidence type="ECO:0000256" key="8">
    <source>
        <dbReference type="SAM" id="SignalP"/>
    </source>
</evidence>
<evidence type="ECO:0000256" key="6">
    <source>
        <dbReference type="ARBA" id="ARBA00023295"/>
    </source>
</evidence>
<dbReference type="PANTHER" id="PTHR10030">
    <property type="entry name" value="ALPHA-L-FUCOSIDASE"/>
    <property type="match status" value="1"/>
</dbReference>
<name>A0A1G9ISK0_9BACT</name>
<dbReference type="Gene3D" id="3.20.20.80">
    <property type="entry name" value="Glycosidases"/>
    <property type="match status" value="1"/>
</dbReference>
<dbReference type="Pfam" id="PF01120">
    <property type="entry name" value="Alpha_L_fucos"/>
    <property type="match status" value="1"/>
</dbReference>
<keyword evidence="6" id="KW-0326">Glycosidase</keyword>
<dbReference type="SUPFAM" id="SSF51445">
    <property type="entry name" value="(Trans)glycosidases"/>
    <property type="match status" value="1"/>
</dbReference>
<accession>A0A1G9ISK0</accession>